<evidence type="ECO:0000256" key="1">
    <source>
        <dbReference type="ARBA" id="ARBA00001412"/>
    </source>
</evidence>
<feature type="domain" description="Beta galactosidase small chain/" evidence="12">
    <location>
        <begin position="765"/>
        <end position="1040"/>
    </location>
</feature>
<dbReference type="PANTHER" id="PTHR46323:SF2">
    <property type="entry name" value="BETA-GALACTOSIDASE"/>
    <property type="match status" value="1"/>
</dbReference>
<keyword evidence="14" id="KW-1185">Reference proteome</keyword>
<dbReference type="GO" id="GO:0004565">
    <property type="term" value="F:beta-galactosidase activity"/>
    <property type="evidence" value="ECO:0007669"/>
    <property type="project" value="UniProtKB-EC"/>
</dbReference>
<comment type="cofactor">
    <cofactor evidence="2">
        <name>Ca(2+)</name>
        <dbReference type="ChEBI" id="CHEBI:29108"/>
    </cofactor>
</comment>
<dbReference type="AlphaFoldDB" id="A0AAW9SA02"/>
<sequence>MKKTNVCLLLMVWLAAIQTVVAQKPLDWENPKVVEVNKEAAHATLFPFETRDLALKNEKAGSEHFQNLNGIWKFNWVDDPSKRPVDFYQESYNDQQWGTIPVPGNWEVHGYGIPIYVNHPYEFKPKNPNPPDIPDGYNPVGSYRKTFEIPENWDGKQVFIHLGAVKSAMYIWVNGKKVGYSQGSKLPAEFDITNYIRKGENLLALEVYRWSDGSYLECQDFWRISGIERDVYLWAAPKQHIRDYFVVAGLDKNYTHGQLDVKVDLRNYDRKTAKGVKVGLELLDAEGKVVMEPIQKTIDLRGNREEQLAFETTVQTPQQWTAETPYLYTLLLTITNSKGETLEVIRNQVGFRTVEIKDGQLWVNGVRIWVKGVNRHEHDPATGHYISRESMIEDVKLMKEYNINAVRTAHYPNDPFFYELCDQYGLYVVDEANIESHGMGYNLDRTLGNNPAWELAHMERTARMVERDKNHPSVIIWALGNEAGNGVNFYATYDWIKSRDKTRPVQYERAIFERNTDIICPQYPWKKRMVDAVEKNPDRPYIMSEYAHAMGNSVGNFRDYWEEIIPKYKNMQGGFIWDWVDQGLLKRNEKGQEFYAYGGDYGPEGIPSDNNFLSNGIIMPDRTPNPSLYEVKHVYQYVKVKAADLAKGMVEIENGYDFKNLKDLRLEWSVMADGKAIETGTIEDLDVKAHSKKQYQIPFSAIEAQAGVEYFLNLSFKTKELNGLVAKGHEQAFEQLALPVSKEAFPLAKAEIKPVVLDETSYVATVRGKGFAVQFDKNTGKLMSFKYLGTELVKKAPQINFWRPPTDNDFGGRWHQKLKVWKEAGQKARPTKIEVKQVNETEVQVSTEYSIPADKSTCAITYRVLGSGDVVVDYQFNPGEGELPMIPKVGMQMELPKEFSNMKWYGRGPHENYWDRKAGAAVGLYQGTVAEQFHPYVRPQENGNKTDVRWMALSNNYGVGLLVVGESALSMSAWHYKMEDLDPGDVRTQTHSGELEERDLVTLNIDHKQMGVGGIDSWYSTALPEYSLKYQTYSYQFRLRPFSRYDKTPEELSRQKVSE</sequence>
<dbReference type="Proteomes" id="UP001403385">
    <property type="component" value="Unassembled WGS sequence"/>
</dbReference>
<dbReference type="GO" id="GO:0009341">
    <property type="term" value="C:beta-galactosidase complex"/>
    <property type="evidence" value="ECO:0007669"/>
    <property type="project" value="InterPro"/>
</dbReference>
<dbReference type="Pfam" id="PF00703">
    <property type="entry name" value="Glyco_hydro_2"/>
    <property type="match status" value="1"/>
</dbReference>
<keyword evidence="8 10" id="KW-0326">Glycosidase</keyword>
<dbReference type="RefSeq" id="WP_346820324.1">
    <property type="nucleotide sequence ID" value="NZ_JBDKWZ010000003.1"/>
</dbReference>
<dbReference type="InterPro" id="IPR050347">
    <property type="entry name" value="Bact_Beta-galactosidase"/>
</dbReference>
<dbReference type="GO" id="GO:0030246">
    <property type="term" value="F:carbohydrate binding"/>
    <property type="evidence" value="ECO:0007669"/>
    <property type="project" value="InterPro"/>
</dbReference>
<dbReference type="Gene3D" id="3.20.20.80">
    <property type="entry name" value="Glycosidases"/>
    <property type="match status" value="1"/>
</dbReference>
<evidence type="ECO:0000256" key="10">
    <source>
        <dbReference type="RuleBase" id="RU361154"/>
    </source>
</evidence>
<evidence type="ECO:0000256" key="3">
    <source>
        <dbReference type="ARBA" id="ARBA00007401"/>
    </source>
</evidence>
<dbReference type="SMART" id="SM01038">
    <property type="entry name" value="Bgal_small_N"/>
    <property type="match status" value="1"/>
</dbReference>
<dbReference type="Gene3D" id="2.60.40.10">
    <property type="entry name" value="Immunoglobulins"/>
    <property type="match status" value="2"/>
</dbReference>
<evidence type="ECO:0000256" key="2">
    <source>
        <dbReference type="ARBA" id="ARBA00001913"/>
    </source>
</evidence>
<dbReference type="Pfam" id="PF02929">
    <property type="entry name" value="Bgal_small_N"/>
    <property type="match status" value="1"/>
</dbReference>
<dbReference type="SUPFAM" id="SSF51445">
    <property type="entry name" value="(Trans)glycosidases"/>
    <property type="match status" value="1"/>
</dbReference>
<keyword evidence="6 10" id="KW-0378">Hydrolase</keyword>
<evidence type="ECO:0000256" key="5">
    <source>
        <dbReference type="ARBA" id="ARBA00012756"/>
    </source>
</evidence>
<evidence type="ECO:0000256" key="4">
    <source>
        <dbReference type="ARBA" id="ARBA00011245"/>
    </source>
</evidence>
<organism evidence="13 14">
    <name type="scientific">Rapidithrix thailandica</name>
    <dbReference type="NCBI Taxonomy" id="413964"/>
    <lineage>
        <taxon>Bacteria</taxon>
        <taxon>Pseudomonadati</taxon>
        <taxon>Bacteroidota</taxon>
        <taxon>Cytophagia</taxon>
        <taxon>Cytophagales</taxon>
        <taxon>Flammeovirgaceae</taxon>
        <taxon>Rapidithrix</taxon>
    </lineage>
</organism>
<dbReference type="EMBL" id="JBDKWZ010000003">
    <property type="protein sequence ID" value="MEN7547536.1"/>
    <property type="molecule type" value="Genomic_DNA"/>
</dbReference>
<dbReference type="InterPro" id="IPR011013">
    <property type="entry name" value="Gal_mutarotase_sf_dom"/>
</dbReference>
<dbReference type="InterPro" id="IPR006101">
    <property type="entry name" value="Glyco_hydro_2"/>
</dbReference>
<dbReference type="InterPro" id="IPR006104">
    <property type="entry name" value="Glyco_hydro_2_N"/>
</dbReference>
<evidence type="ECO:0000259" key="12">
    <source>
        <dbReference type="SMART" id="SM01038"/>
    </source>
</evidence>
<protein>
    <recommendedName>
        <fullName evidence="5 10">Beta-galactosidase</fullName>
        <ecNumber evidence="5 10">3.2.1.23</ecNumber>
    </recommendedName>
    <alternativeName>
        <fullName evidence="9 10">Lactase</fullName>
    </alternativeName>
</protein>
<dbReference type="InterPro" id="IPR006102">
    <property type="entry name" value="Ig-like_GH2"/>
</dbReference>
<dbReference type="Gene3D" id="2.70.98.10">
    <property type="match status" value="1"/>
</dbReference>
<feature type="chain" id="PRO_5043701519" description="Beta-galactosidase" evidence="11">
    <location>
        <begin position="23"/>
        <end position="1059"/>
    </location>
</feature>
<accession>A0AAW9SA02</accession>
<dbReference type="InterPro" id="IPR032312">
    <property type="entry name" value="LacZ_4"/>
</dbReference>
<dbReference type="SUPFAM" id="SSF49785">
    <property type="entry name" value="Galactose-binding domain-like"/>
    <property type="match status" value="1"/>
</dbReference>
<evidence type="ECO:0000256" key="6">
    <source>
        <dbReference type="ARBA" id="ARBA00022801"/>
    </source>
</evidence>
<dbReference type="InterPro" id="IPR036156">
    <property type="entry name" value="Beta-gal/glucu_dom_sf"/>
</dbReference>
<dbReference type="InterPro" id="IPR004199">
    <property type="entry name" value="B-gal_small/dom_5"/>
</dbReference>
<dbReference type="EC" id="3.2.1.23" evidence="5 10"/>
<dbReference type="InterPro" id="IPR008979">
    <property type="entry name" value="Galactose-bd-like_sf"/>
</dbReference>
<dbReference type="InterPro" id="IPR017853">
    <property type="entry name" value="GH"/>
</dbReference>
<evidence type="ECO:0000256" key="7">
    <source>
        <dbReference type="ARBA" id="ARBA00022837"/>
    </source>
</evidence>
<dbReference type="PROSITE" id="PS00719">
    <property type="entry name" value="GLYCOSYL_HYDROL_F2_1"/>
    <property type="match status" value="1"/>
</dbReference>
<dbReference type="PRINTS" id="PR00132">
    <property type="entry name" value="GLHYDRLASE2"/>
</dbReference>
<evidence type="ECO:0000256" key="8">
    <source>
        <dbReference type="ARBA" id="ARBA00023295"/>
    </source>
</evidence>
<evidence type="ECO:0000256" key="11">
    <source>
        <dbReference type="SAM" id="SignalP"/>
    </source>
</evidence>
<dbReference type="Pfam" id="PF02837">
    <property type="entry name" value="Glyco_hydro_2_N"/>
    <property type="match status" value="1"/>
</dbReference>
<evidence type="ECO:0000256" key="9">
    <source>
        <dbReference type="ARBA" id="ARBA00032230"/>
    </source>
</evidence>
<dbReference type="PANTHER" id="PTHR46323">
    <property type="entry name" value="BETA-GALACTOSIDASE"/>
    <property type="match status" value="1"/>
</dbReference>
<comment type="subunit">
    <text evidence="4">Monomer.</text>
</comment>
<dbReference type="Pfam" id="PF16353">
    <property type="entry name" value="LacZ_4"/>
    <property type="match status" value="1"/>
</dbReference>
<evidence type="ECO:0000313" key="13">
    <source>
        <dbReference type="EMBL" id="MEN7547536.1"/>
    </source>
</evidence>
<dbReference type="GO" id="GO:0005990">
    <property type="term" value="P:lactose catabolic process"/>
    <property type="evidence" value="ECO:0007669"/>
    <property type="project" value="TreeGrafter"/>
</dbReference>
<dbReference type="InterPro" id="IPR023230">
    <property type="entry name" value="Glyco_hydro_2_CS"/>
</dbReference>
<keyword evidence="11" id="KW-0732">Signal</keyword>
<dbReference type="InterPro" id="IPR014718">
    <property type="entry name" value="GH-type_carb-bd"/>
</dbReference>
<keyword evidence="7" id="KW-0106">Calcium</keyword>
<proteinExistence type="inferred from homology"/>
<comment type="similarity">
    <text evidence="3 10">Belongs to the glycosyl hydrolase 2 family.</text>
</comment>
<dbReference type="Gene3D" id="2.60.120.260">
    <property type="entry name" value="Galactose-binding domain-like"/>
    <property type="match status" value="1"/>
</dbReference>
<dbReference type="Pfam" id="PF02836">
    <property type="entry name" value="Glyco_hydro_2_C"/>
    <property type="match status" value="1"/>
</dbReference>
<comment type="catalytic activity">
    <reaction evidence="1 10">
        <text>Hydrolysis of terminal non-reducing beta-D-galactose residues in beta-D-galactosides.</text>
        <dbReference type="EC" id="3.2.1.23"/>
    </reaction>
</comment>
<comment type="caution">
    <text evidence="13">The sequence shown here is derived from an EMBL/GenBank/DDBJ whole genome shotgun (WGS) entry which is preliminary data.</text>
</comment>
<evidence type="ECO:0000313" key="14">
    <source>
        <dbReference type="Proteomes" id="UP001403385"/>
    </source>
</evidence>
<feature type="signal peptide" evidence="11">
    <location>
        <begin position="1"/>
        <end position="22"/>
    </location>
</feature>
<dbReference type="InterPro" id="IPR013783">
    <property type="entry name" value="Ig-like_fold"/>
</dbReference>
<dbReference type="FunFam" id="3.20.20.80:FF:000121">
    <property type="entry name" value="Beta-galactosidase"/>
    <property type="match status" value="1"/>
</dbReference>
<name>A0AAW9SA02_9BACT</name>
<dbReference type="InterPro" id="IPR006103">
    <property type="entry name" value="Glyco_hydro_2_cat"/>
</dbReference>
<dbReference type="SUPFAM" id="SSF74650">
    <property type="entry name" value="Galactose mutarotase-like"/>
    <property type="match status" value="1"/>
</dbReference>
<reference evidence="13 14" key="1">
    <citation type="submission" date="2024-04" db="EMBL/GenBank/DDBJ databases">
        <title>Novel genus in family Flammeovirgaceae.</title>
        <authorList>
            <person name="Nguyen T.H."/>
            <person name="Vuong T.Q."/>
            <person name="Le H."/>
            <person name="Kim S.-G."/>
        </authorList>
    </citation>
    <scope>NUCLEOTIDE SEQUENCE [LARGE SCALE GENOMIC DNA]</scope>
    <source>
        <strain evidence="13 14">JCM 23209</strain>
    </source>
</reference>
<gene>
    <name evidence="13" type="ORF">AAG747_06435</name>
</gene>
<dbReference type="SUPFAM" id="SSF49303">
    <property type="entry name" value="beta-Galactosidase/glucuronidase domain"/>
    <property type="match status" value="2"/>
</dbReference>